<dbReference type="Proteomes" id="UP000800092">
    <property type="component" value="Unassembled WGS sequence"/>
</dbReference>
<accession>A0A6A6GRW6</accession>
<dbReference type="GO" id="GO:0003729">
    <property type="term" value="F:mRNA binding"/>
    <property type="evidence" value="ECO:0007669"/>
    <property type="project" value="InterPro"/>
</dbReference>
<dbReference type="PANTHER" id="PTHR16291:SF0">
    <property type="entry name" value="NUCLEAR CAP-BINDING PROTEIN SUBUNIT 3"/>
    <property type="match status" value="1"/>
</dbReference>
<feature type="compositionally biased region" description="Polar residues" evidence="1">
    <location>
        <begin position="330"/>
        <end position="339"/>
    </location>
</feature>
<dbReference type="OrthoDB" id="422106at2759"/>
<feature type="compositionally biased region" description="Acidic residues" evidence="1">
    <location>
        <begin position="215"/>
        <end position="229"/>
    </location>
</feature>
<name>A0A6A6GRW6_VIRVR</name>
<evidence type="ECO:0000313" key="3">
    <source>
        <dbReference type="Proteomes" id="UP000800092"/>
    </source>
</evidence>
<feature type="region of interest" description="Disordered" evidence="1">
    <location>
        <begin position="465"/>
        <end position="485"/>
    </location>
</feature>
<evidence type="ECO:0000256" key="1">
    <source>
        <dbReference type="SAM" id="MobiDB-lite"/>
    </source>
</evidence>
<dbReference type="PANTHER" id="PTHR16291">
    <property type="entry name" value="NUCLEAR CAP-BINDING PROTEIN SUBUNIT 3"/>
    <property type="match status" value="1"/>
</dbReference>
<reference evidence="2" key="1">
    <citation type="journal article" date="2020" name="Stud. Mycol.">
        <title>101 Dothideomycetes genomes: a test case for predicting lifestyles and emergence of pathogens.</title>
        <authorList>
            <person name="Haridas S."/>
            <person name="Albert R."/>
            <person name="Binder M."/>
            <person name="Bloem J."/>
            <person name="Labutti K."/>
            <person name="Salamov A."/>
            <person name="Andreopoulos B."/>
            <person name="Baker S."/>
            <person name="Barry K."/>
            <person name="Bills G."/>
            <person name="Bluhm B."/>
            <person name="Cannon C."/>
            <person name="Castanera R."/>
            <person name="Culley D."/>
            <person name="Daum C."/>
            <person name="Ezra D."/>
            <person name="Gonzalez J."/>
            <person name="Henrissat B."/>
            <person name="Kuo A."/>
            <person name="Liang C."/>
            <person name="Lipzen A."/>
            <person name="Lutzoni F."/>
            <person name="Magnuson J."/>
            <person name="Mondo S."/>
            <person name="Nolan M."/>
            <person name="Ohm R."/>
            <person name="Pangilinan J."/>
            <person name="Park H.-J."/>
            <person name="Ramirez L."/>
            <person name="Alfaro M."/>
            <person name="Sun H."/>
            <person name="Tritt A."/>
            <person name="Yoshinaga Y."/>
            <person name="Zwiers L.-H."/>
            <person name="Turgeon B."/>
            <person name="Goodwin S."/>
            <person name="Spatafora J."/>
            <person name="Crous P."/>
            <person name="Grigoriev I."/>
        </authorList>
    </citation>
    <scope>NUCLEOTIDE SEQUENCE</scope>
    <source>
        <strain evidence="2">Tuck. ex Michener</strain>
    </source>
</reference>
<feature type="region of interest" description="Disordered" evidence="1">
    <location>
        <begin position="161"/>
        <end position="375"/>
    </location>
</feature>
<dbReference type="AlphaFoldDB" id="A0A6A6GRW6"/>
<gene>
    <name evidence="2" type="ORF">EV356DRAFT_74249</name>
</gene>
<evidence type="ECO:0000313" key="2">
    <source>
        <dbReference type="EMBL" id="KAF2228506.1"/>
    </source>
</evidence>
<proteinExistence type="predicted"/>
<keyword evidence="3" id="KW-1185">Reference proteome</keyword>
<protein>
    <submittedName>
        <fullName evidence="2">Uncharacterized protein</fullName>
    </submittedName>
</protein>
<dbReference type="GO" id="GO:0005634">
    <property type="term" value="C:nucleus"/>
    <property type="evidence" value="ECO:0007669"/>
    <property type="project" value="TreeGrafter"/>
</dbReference>
<feature type="compositionally biased region" description="Basic and acidic residues" evidence="1">
    <location>
        <begin position="359"/>
        <end position="375"/>
    </location>
</feature>
<organism evidence="2 3">
    <name type="scientific">Viridothelium virens</name>
    <name type="common">Speckled blister lichen</name>
    <name type="synonym">Trypethelium virens</name>
    <dbReference type="NCBI Taxonomy" id="1048519"/>
    <lineage>
        <taxon>Eukaryota</taxon>
        <taxon>Fungi</taxon>
        <taxon>Dikarya</taxon>
        <taxon>Ascomycota</taxon>
        <taxon>Pezizomycotina</taxon>
        <taxon>Dothideomycetes</taxon>
        <taxon>Dothideomycetes incertae sedis</taxon>
        <taxon>Trypetheliales</taxon>
        <taxon>Trypetheliaceae</taxon>
        <taxon>Viridothelium</taxon>
    </lineage>
</organism>
<feature type="compositionally biased region" description="Basic and acidic residues" evidence="1">
    <location>
        <begin position="185"/>
        <end position="206"/>
    </location>
</feature>
<dbReference type="InterPro" id="IPR019416">
    <property type="entry name" value="NCBP3"/>
</dbReference>
<dbReference type="GO" id="GO:0000340">
    <property type="term" value="F:RNA 7-methylguanosine cap binding"/>
    <property type="evidence" value="ECO:0007669"/>
    <property type="project" value="InterPro"/>
</dbReference>
<dbReference type="EMBL" id="ML991923">
    <property type="protein sequence ID" value="KAF2228506.1"/>
    <property type="molecule type" value="Genomic_DNA"/>
</dbReference>
<dbReference type="Pfam" id="PF10309">
    <property type="entry name" value="NCBP3"/>
    <property type="match status" value="1"/>
</dbReference>
<sequence length="485" mass="53399">MDSAMDIDMDIDMGLEPEITPFEPSETAQPNGISQNTFSSDPTIADAAPEKVHIRGLDELTTNNIKDYITEYYPSDDFVRIEWIDDTSANIVYKTPDAALAALTALSDIPEASFQSTHLLQLRKAKPLPSSSANNNNTDLQVRQAIVTDIKKPRAREASRFYLLHPDQDPGERHNRRGRGGGKATGDRGDYKRRRFDDRENARRQEGGGGFDASMYDDDGGADAQDESDSNNYKHNDRRGRGRFGAGDEDLFAGKNLNGRLRGRSASPLRDGDGDGTMGFDGEEEDNGEGRRRRIRQRSETPPEARRRRRRGGAAETGRNNRKELFSGDGSATVTTALKSPNPGGRELFPDKSTASPRRSRELFPHKTEKSNHRRSDALDVEELADLSSRISGAPTSFGRLRSDDIAEGVIVGDQGFAIRGQDQGFNIRGSASGPGFSIKGAAQESHQIVKELFSMKAGNSGKELFGEKIKGRGGPRRKAEDMYF</sequence>